<name>A0A1S4AVZ1_TOBAC</name>
<evidence type="ECO:0000256" key="1">
    <source>
        <dbReference type="ARBA" id="ARBA00008668"/>
    </source>
</evidence>
<gene>
    <name evidence="2" type="primary">LOC107801796</name>
</gene>
<dbReference type="InterPro" id="IPR001087">
    <property type="entry name" value="GDSL"/>
</dbReference>
<dbReference type="PaxDb" id="4097-A0A1S4AVZ1"/>
<dbReference type="RefSeq" id="XP_016480673.1">
    <property type="nucleotide sequence ID" value="XM_016625187.1"/>
</dbReference>
<dbReference type="Gene3D" id="3.40.50.1110">
    <property type="entry name" value="SGNH hydrolase"/>
    <property type="match status" value="1"/>
</dbReference>
<sequence>EEYKENLRRIIQHLKKCSPSILAVLITPPPVDEAGRFEQARSMYGDKAMELPERTNEVTGEYAKQCVELARELGLPSINLWSKMQETEGWQKKFLSDGLHLTAEGNAIVHQEVVKALNEAGISAQKMPYDVPHHSEIDGQNPEKAFQLQCPAV</sequence>
<dbReference type="SUPFAM" id="SSF52266">
    <property type="entry name" value="SGNH hydrolase"/>
    <property type="match status" value="1"/>
</dbReference>
<dbReference type="AlphaFoldDB" id="A0A1S4AVZ1"/>
<protein>
    <submittedName>
        <fullName evidence="2">GDSL esterase/lipase At5g62930-like</fullName>
    </submittedName>
</protein>
<comment type="similarity">
    <text evidence="1">Belongs to the 'GDSL' lipolytic enzyme family.</text>
</comment>
<dbReference type="InterPro" id="IPR045136">
    <property type="entry name" value="Iah1-like"/>
</dbReference>
<dbReference type="OrthoDB" id="671439at2759"/>
<proteinExistence type="inferred from homology"/>
<dbReference type="Pfam" id="PF00657">
    <property type="entry name" value="Lipase_GDSL"/>
    <property type="match status" value="1"/>
</dbReference>
<dbReference type="SMR" id="A0A1S4AVZ1"/>
<organism evidence="2">
    <name type="scientific">Nicotiana tabacum</name>
    <name type="common">Common tobacco</name>
    <dbReference type="NCBI Taxonomy" id="4097"/>
    <lineage>
        <taxon>Eukaryota</taxon>
        <taxon>Viridiplantae</taxon>
        <taxon>Streptophyta</taxon>
        <taxon>Embryophyta</taxon>
        <taxon>Tracheophyta</taxon>
        <taxon>Spermatophyta</taxon>
        <taxon>Magnoliopsida</taxon>
        <taxon>eudicotyledons</taxon>
        <taxon>Gunneridae</taxon>
        <taxon>Pentapetalae</taxon>
        <taxon>asterids</taxon>
        <taxon>lamiids</taxon>
        <taxon>Solanales</taxon>
        <taxon>Solanaceae</taxon>
        <taxon>Nicotianoideae</taxon>
        <taxon>Nicotianeae</taxon>
        <taxon>Nicotiana</taxon>
    </lineage>
</organism>
<evidence type="ECO:0000313" key="2">
    <source>
        <dbReference type="RefSeq" id="XP_016480673.1"/>
    </source>
</evidence>
<dbReference type="STRING" id="4097.A0A1S4AVZ1"/>
<dbReference type="KEGG" id="nta:107801796"/>
<dbReference type="PANTHER" id="PTHR14209">
    <property type="entry name" value="ISOAMYL ACETATE-HYDROLYZING ESTERASE 1"/>
    <property type="match status" value="1"/>
</dbReference>
<dbReference type="PANTHER" id="PTHR14209:SF36">
    <property type="entry name" value="GDSL-LIKE LIPASE_ACYLHYDROLASE FAMILY PROTEIN, EXPRESSED"/>
    <property type="match status" value="1"/>
</dbReference>
<feature type="non-terminal residue" evidence="2">
    <location>
        <position position="1"/>
    </location>
</feature>
<reference evidence="2" key="1">
    <citation type="submission" date="2025-08" db="UniProtKB">
        <authorList>
            <consortium name="RefSeq"/>
        </authorList>
    </citation>
    <scope>IDENTIFICATION</scope>
</reference>
<dbReference type="GO" id="GO:0016788">
    <property type="term" value="F:hydrolase activity, acting on ester bonds"/>
    <property type="evidence" value="ECO:0007669"/>
    <property type="project" value="InterPro"/>
</dbReference>
<accession>A0A1S4AVZ1</accession>
<dbReference type="InterPro" id="IPR036514">
    <property type="entry name" value="SGNH_hydro_sf"/>
</dbReference>